<dbReference type="Proteomes" id="UP001500979">
    <property type="component" value="Unassembled WGS sequence"/>
</dbReference>
<evidence type="ECO:0000313" key="2">
    <source>
        <dbReference type="EMBL" id="GAA2806799.1"/>
    </source>
</evidence>
<keyword evidence="3" id="KW-1185">Reference proteome</keyword>
<accession>A0ABN3VIC3</accession>
<proteinExistence type="predicted"/>
<sequence>MRTNMSNSGRPASYTVRKAAWILGVAPSSLHRAIRVGAVRTEQRNGRQVIPASELSRLLGSPLDTDSDQQAGGAK</sequence>
<evidence type="ECO:0000313" key="3">
    <source>
        <dbReference type="Proteomes" id="UP001500979"/>
    </source>
</evidence>
<evidence type="ECO:0000256" key="1">
    <source>
        <dbReference type="SAM" id="MobiDB-lite"/>
    </source>
</evidence>
<name>A0ABN3VIC3_9PSEU</name>
<reference evidence="2 3" key="1">
    <citation type="journal article" date="2019" name="Int. J. Syst. Evol. Microbiol.">
        <title>The Global Catalogue of Microorganisms (GCM) 10K type strain sequencing project: providing services to taxonomists for standard genome sequencing and annotation.</title>
        <authorList>
            <consortium name="The Broad Institute Genomics Platform"/>
            <consortium name="The Broad Institute Genome Sequencing Center for Infectious Disease"/>
            <person name="Wu L."/>
            <person name="Ma J."/>
        </authorList>
    </citation>
    <scope>NUCLEOTIDE SEQUENCE [LARGE SCALE GENOMIC DNA]</scope>
    <source>
        <strain evidence="2 3">JCM 9383</strain>
    </source>
</reference>
<comment type="caution">
    <text evidence="2">The sequence shown here is derived from an EMBL/GenBank/DDBJ whole genome shotgun (WGS) entry which is preliminary data.</text>
</comment>
<dbReference type="EMBL" id="BAAAUX010000019">
    <property type="protein sequence ID" value="GAA2806799.1"/>
    <property type="molecule type" value="Genomic_DNA"/>
</dbReference>
<organism evidence="2 3">
    <name type="scientific">Saccharopolyspora taberi</name>
    <dbReference type="NCBI Taxonomy" id="60895"/>
    <lineage>
        <taxon>Bacteria</taxon>
        <taxon>Bacillati</taxon>
        <taxon>Actinomycetota</taxon>
        <taxon>Actinomycetes</taxon>
        <taxon>Pseudonocardiales</taxon>
        <taxon>Pseudonocardiaceae</taxon>
        <taxon>Saccharopolyspora</taxon>
    </lineage>
</organism>
<gene>
    <name evidence="2" type="ORF">GCM10010470_47560</name>
</gene>
<feature type="region of interest" description="Disordered" evidence="1">
    <location>
        <begin position="43"/>
        <end position="75"/>
    </location>
</feature>
<protein>
    <recommendedName>
        <fullName evidence="4">Helix-turn-helix domain-containing protein</fullName>
    </recommendedName>
</protein>
<dbReference type="RefSeq" id="WP_344683202.1">
    <property type="nucleotide sequence ID" value="NZ_BAAAUX010000019.1"/>
</dbReference>
<evidence type="ECO:0008006" key="4">
    <source>
        <dbReference type="Google" id="ProtNLM"/>
    </source>
</evidence>